<dbReference type="RefSeq" id="WP_137328783.1">
    <property type="nucleotide sequence ID" value="NZ_CP040058.1"/>
</dbReference>
<dbReference type="CDD" id="cd00093">
    <property type="entry name" value="HTH_XRE"/>
    <property type="match status" value="1"/>
</dbReference>
<dbReference type="GO" id="GO:0003677">
    <property type="term" value="F:DNA binding"/>
    <property type="evidence" value="ECO:0007669"/>
    <property type="project" value="UniProtKB-KW"/>
</dbReference>
<dbReference type="GO" id="GO:0016491">
    <property type="term" value="F:oxidoreductase activity"/>
    <property type="evidence" value="ECO:0007669"/>
    <property type="project" value="InterPro"/>
</dbReference>
<dbReference type="SUPFAM" id="SSF57802">
    <property type="entry name" value="Rubredoxin-like"/>
    <property type="match status" value="1"/>
</dbReference>
<dbReference type="SUPFAM" id="SSF47413">
    <property type="entry name" value="lambda repressor-like DNA-binding domains"/>
    <property type="match status" value="1"/>
</dbReference>
<protein>
    <submittedName>
        <fullName evidence="3">Putative transcriptional regulator</fullName>
    </submittedName>
</protein>
<sequence>MDNKKIGRLICELRKERQLTQLQLADCMNISDKTVSKWERGLGCPDVSLLPKLSELFGIDLEKLLSGDLSANDILGGNMKKMKFYVCPDCGNLITAMTDSGITCCGKKLKAAQPKKAAKDEQLTVEMIENDYYISSEHEMTREHYISFTALLTGDSIILKKLYPEWDLQTRIPAVGHGMLIWQCTKHGFFYQLL</sequence>
<evidence type="ECO:0000259" key="2">
    <source>
        <dbReference type="PROSITE" id="PS50943"/>
    </source>
</evidence>
<name>A0A4P8IJT9_9FIRM</name>
<proteinExistence type="predicted"/>
<evidence type="ECO:0000256" key="1">
    <source>
        <dbReference type="ARBA" id="ARBA00023125"/>
    </source>
</evidence>
<dbReference type="EMBL" id="CP040058">
    <property type="protein sequence ID" value="QCP35399.1"/>
    <property type="molecule type" value="Genomic_DNA"/>
</dbReference>
<dbReference type="PANTHER" id="PTHR46558">
    <property type="entry name" value="TRACRIPTIONAL REGULATORY PROTEIN-RELATED-RELATED"/>
    <property type="match status" value="1"/>
</dbReference>
<dbReference type="InterPro" id="IPR010982">
    <property type="entry name" value="Lambda_DNA-bd_dom_sf"/>
</dbReference>
<organism evidence="3 4">
    <name type="scientific">Anaerostipes rhamnosivorans</name>
    <dbReference type="NCBI Taxonomy" id="1229621"/>
    <lineage>
        <taxon>Bacteria</taxon>
        <taxon>Bacillati</taxon>
        <taxon>Bacillota</taxon>
        <taxon>Clostridia</taxon>
        <taxon>Lachnospirales</taxon>
        <taxon>Lachnospiraceae</taxon>
        <taxon>Anaerostipes</taxon>
    </lineage>
</organism>
<dbReference type="SMART" id="SM00530">
    <property type="entry name" value="HTH_XRE"/>
    <property type="match status" value="1"/>
</dbReference>
<feature type="domain" description="HTH cro/C1-type" evidence="2">
    <location>
        <begin position="12"/>
        <end position="64"/>
    </location>
</feature>
<dbReference type="Gene3D" id="2.60.40.730">
    <property type="entry name" value="SOR catalytic domain"/>
    <property type="match status" value="1"/>
</dbReference>
<dbReference type="GO" id="GO:0005506">
    <property type="term" value="F:iron ion binding"/>
    <property type="evidence" value="ECO:0007669"/>
    <property type="project" value="InterPro"/>
</dbReference>
<dbReference type="Proteomes" id="UP000298653">
    <property type="component" value="Chromosome"/>
</dbReference>
<dbReference type="Pfam" id="PF01381">
    <property type="entry name" value="HTH_3"/>
    <property type="match status" value="1"/>
</dbReference>
<evidence type="ECO:0000313" key="3">
    <source>
        <dbReference type="EMBL" id="QCP35399.1"/>
    </source>
</evidence>
<dbReference type="SUPFAM" id="SSF49367">
    <property type="entry name" value="Superoxide reductase-like"/>
    <property type="match status" value="1"/>
</dbReference>
<dbReference type="KEGG" id="arf:AR1Y2_1945"/>
<dbReference type="Gene3D" id="1.10.260.40">
    <property type="entry name" value="lambda repressor-like DNA-binding domains"/>
    <property type="match status" value="1"/>
</dbReference>
<keyword evidence="4" id="KW-1185">Reference proteome</keyword>
<evidence type="ECO:0000313" key="4">
    <source>
        <dbReference type="Proteomes" id="UP000298653"/>
    </source>
</evidence>
<dbReference type="InterPro" id="IPR036073">
    <property type="entry name" value="Desulfoferrodoxin_Fe-bd_dom_sf"/>
</dbReference>
<dbReference type="AlphaFoldDB" id="A0A4P8IJT9"/>
<reference evidence="3 4" key="1">
    <citation type="submission" date="2019-05" db="EMBL/GenBank/DDBJ databases">
        <title>Complete genome sequencing of Anaerostipes rhamnosivorans.</title>
        <authorList>
            <person name="Bui T.P.N."/>
            <person name="de Vos W.M."/>
        </authorList>
    </citation>
    <scope>NUCLEOTIDE SEQUENCE [LARGE SCALE GENOMIC DNA]</scope>
    <source>
        <strain evidence="3 4">1y2</strain>
    </source>
</reference>
<dbReference type="InterPro" id="IPR001387">
    <property type="entry name" value="Cro/C1-type_HTH"/>
</dbReference>
<accession>A0A4P8IJT9</accession>
<dbReference type="PANTHER" id="PTHR46558:SF11">
    <property type="entry name" value="HTH-TYPE TRANSCRIPTIONAL REGULATOR XRE"/>
    <property type="match status" value="1"/>
</dbReference>
<gene>
    <name evidence="3" type="ORF">AR1Y2_1945</name>
</gene>
<keyword evidence="1" id="KW-0238">DNA-binding</keyword>
<dbReference type="PROSITE" id="PS50943">
    <property type="entry name" value="HTH_CROC1"/>
    <property type="match status" value="1"/>
</dbReference>
<dbReference type="OrthoDB" id="9813152at2"/>